<dbReference type="RefSeq" id="WP_343185971.1">
    <property type="nucleotide sequence ID" value="NZ_JBCITM010000008.1"/>
</dbReference>
<dbReference type="Gene3D" id="3.40.50.2000">
    <property type="entry name" value="Glycogen Phosphorylase B"/>
    <property type="match status" value="2"/>
</dbReference>
<comment type="caution">
    <text evidence="2">The sequence shown here is derived from an EMBL/GenBank/DDBJ whole genome shotgun (WGS) entry which is preliminary data.</text>
</comment>
<dbReference type="SUPFAM" id="SSF53756">
    <property type="entry name" value="UDP-Glycosyltransferase/glycogen phosphorylase"/>
    <property type="match status" value="1"/>
</dbReference>
<evidence type="ECO:0000259" key="1">
    <source>
        <dbReference type="Pfam" id="PF13439"/>
    </source>
</evidence>
<organism evidence="2 3">
    <name type="scientific">Anoxynatronum sibiricum</name>
    <dbReference type="NCBI Taxonomy" id="210623"/>
    <lineage>
        <taxon>Bacteria</taxon>
        <taxon>Bacillati</taxon>
        <taxon>Bacillota</taxon>
        <taxon>Clostridia</taxon>
        <taxon>Eubacteriales</taxon>
        <taxon>Clostridiaceae</taxon>
        <taxon>Anoxynatronum</taxon>
    </lineage>
</organism>
<feature type="domain" description="Glycosyltransferase subfamily 4-like N-terminal" evidence="1">
    <location>
        <begin position="15"/>
        <end position="175"/>
    </location>
</feature>
<dbReference type="Proteomes" id="UP001407405">
    <property type="component" value="Unassembled WGS sequence"/>
</dbReference>
<protein>
    <submittedName>
        <fullName evidence="2">Glycosyltransferase</fullName>
        <ecNumber evidence="2">2.4.-.-</ecNumber>
    </submittedName>
</protein>
<keyword evidence="2" id="KW-0328">Glycosyltransferase</keyword>
<dbReference type="CDD" id="cd03811">
    <property type="entry name" value="GT4_GT28_WabH-like"/>
    <property type="match status" value="1"/>
</dbReference>
<dbReference type="Pfam" id="PF13439">
    <property type="entry name" value="Glyco_transf_4"/>
    <property type="match status" value="1"/>
</dbReference>
<accession>A0ABU9VU93</accession>
<evidence type="ECO:0000313" key="2">
    <source>
        <dbReference type="EMBL" id="MEN1760649.1"/>
    </source>
</evidence>
<dbReference type="EC" id="2.4.-.-" evidence="2"/>
<dbReference type="Pfam" id="PF13692">
    <property type="entry name" value="Glyco_trans_1_4"/>
    <property type="match status" value="1"/>
</dbReference>
<evidence type="ECO:0000313" key="3">
    <source>
        <dbReference type="Proteomes" id="UP001407405"/>
    </source>
</evidence>
<dbReference type="EMBL" id="JBCITM010000008">
    <property type="protein sequence ID" value="MEN1760649.1"/>
    <property type="molecule type" value="Genomic_DNA"/>
</dbReference>
<dbReference type="PANTHER" id="PTHR12526:SF630">
    <property type="entry name" value="GLYCOSYLTRANSFERASE"/>
    <property type="match status" value="1"/>
</dbReference>
<sequence length="381" mass="43691">MGVTKLLIIISSMTFGGAEMQTLELANGLVDRGYNIEIAVLDHKQEIIDKGRPEIRFHILKKKSYLDRRVVKALKERLSVFQPHLVLCVDLYPALYFRLAAMGSSACLPVATVFHSTLPRDVKERFQRWYLTRLLKKNNRLVFVSEKQKDYWLRTHKGLRLHHSRTIHNGIHLERFHDFLQEEAKITATRRLLAYEPNQVIIGNCSSFRVEKRHQDLLEAVHRLKSDGHPVKLLLIGDGDQRAHIEKRIRELGMEETVYITGHITDVRPYLAVLDVFVLSSDSVETLSIAAIESQAMKKAAVLSDIGGAAEIVEEGINGYLYPAGNVEQLTECLRNILQYERWKPMGEAAYHHARQHFDRRQMVEAYHQLLMEMKGGSHGG</sequence>
<dbReference type="PANTHER" id="PTHR12526">
    <property type="entry name" value="GLYCOSYLTRANSFERASE"/>
    <property type="match status" value="1"/>
</dbReference>
<keyword evidence="2" id="KW-0808">Transferase</keyword>
<proteinExistence type="predicted"/>
<reference evidence="2 3" key="1">
    <citation type="submission" date="2024-04" db="EMBL/GenBank/DDBJ databases">
        <title>Genome sequencing and metabolic network reconstruction of aminoacids and betaine degradation by Anoxynatronum sibiricum.</title>
        <authorList>
            <person name="Detkova E.N."/>
            <person name="Boltjanskaja Y.V."/>
            <person name="Mardanov A.V."/>
            <person name="Kevbrin V."/>
        </authorList>
    </citation>
    <scope>NUCLEOTIDE SEQUENCE [LARGE SCALE GENOMIC DNA]</scope>
    <source>
        <strain evidence="2 3">Z-7981</strain>
    </source>
</reference>
<keyword evidence="3" id="KW-1185">Reference proteome</keyword>
<name>A0ABU9VU93_9CLOT</name>
<dbReference type="InterPro" id="IPR028098">
    <property type="entry name" value="Glyco_trans_4-like_N"/>
</dbReference>
<dbReference type="GO" id="GO:0016757">
    <property type="term" value="F:glycosyltransferase activity"/>
    <property type="evidence" value="ECO:0007669"/>
    <property type="project" value="UniProtKB-KW"/>
</dbReference>
<gene>
    <name evidence="2" type="ORF">AAIG11_09205</name>
</gene>